<dbReference type="SUPFAM" id="SSF56281">
    <property type="entry name" value="Metallo-hydrolase/oxidoreductase"/>
    <property type="match status" value="1"/>
</dbReference>
<reference evidence="2 3" key="1">
    <citation type="submission" date="2016-11" db="EMBL/GenBank/DDBJ databases">
        <authorList>
            <person name="Jaros S."/>
            <person name="Januszkiewicz K."/>
            <person name="Wedrychowicz H."/>
        </authorList>
    </citation>
    <scope>NUCLEOTIDE SEQUENCE [LARGE SCALE GENOMIC DNA]</scope>
    <source>
        <strain evidence="2 3">Con a/3</strain>
    </source>
</reference>
<dbReference type="PANTHER" id="PTHR43546">
    <property type="entry name" value="UPF0173 METAL-DEPENDENT HYDROLASE MJ1163-RELATED"/>
    <property type="match status" value="1"/>
</dbReference>
<protein>
    <recommendedName>
        <fullName evidence="1">Metallo-beta-lactamase domain-containing protein</fullName>
    </recommendedName>
</protein>
<dbReference type="SMART" id="SM00849">
    <property type="entry name" value="Lactamase_B"/>
    <property type="match status" value="1"/>
</dbReference>
<evidence type="ECO:0000259" key="1">
    <source>
        <dbReference type="SMART" id="SM00849"/>
    </source>
</evidence>
<evidence type="ECO:0000313" key="3">
    <source>
        <dbReference type="Proteomes" id="UP000188597"/>
    </source>
</evidence>
<dbReference type="RefSeq" id="WP_077365129.1">
    <property type="nucleotide sequence ID" value="NZ_MQMF01000004.1"/>
</dbReference>
<evidence type="ECO:0000313" key="2">
    <source>
        <dbReference type="EMBL" id="OOE10161.1"/>
    </source>
</evidence>
<dbReference type="Proteomes" id="UP000188597">
    <property type="component" value="Unassembled WGS sequence"/>
</dbReference>
<accession>A0A1V3G4R6</accession>
<dbReference type="OrthoDB" id="9789133at2"/>
<sequence length="267" mass="29701">MKVLRLGHAMYVLTSKVGKNYLIDPFFDMNPGCPAQYQTEEFMKSIDAVFLTHGHFDHTSGLQKLLNSHPDCLVVAQYEIAMILLQKGVKNVYPINLGGSIHLEDVKATMVQAKHTSSYGETEGTPIYAGEAAGYIFNFDNDHTLYHSGDTAIMSDMKLIQDVFEPTIAILSSSGHFTMGPKEAAYAVKNLLNVEYVIPSHTFPTKEKASSPEVLEALLKAFPIIDTMMDKDQDLAAELKNYPKTEVIVIGYGEEKEFNIQDSKIKI</sequence>
<organism evidence="2 3">
    <name type="scientific">Fictibacillus arsenicus</name>
    <dbReference type="NCBI Taxonomy" id="255247"/>
    <lineage>
        <taxon>Bacteria</taxon>
        <taxon>Bacillati</taxon>
        <taxon>Bacillota</taxon>
        <taxon>Bacilli</taxon>
        <taxon>Bacillales</taxon>
        <taxon>Fictibacillaceae</taxon>
        <taxon>Fictibacillus</taxon>
    </lineage>
</organism>
<dbReference type="Pfam" id="PF12706">
    <property type="entry name" value="Lactamase_B_2"/>
    <property type="match status" value="1"/>
</dbReference>
<name>A0A1V3G4R6_9BACL</name>
<dbReference type="NCBIfam" id="NF001911">
    <property type="entry name" value="PRK00685.1"/>
    <property type="match status" value="1"/>
</dbReference>
<dbReference type="EMBL" id="MQMF01000004">
    <property type="protein sequence ID" value="OOE10161.1"/>
    <property type="molecule type" value="Genomic_DNA"/>
</dbReference>
<proteinExistence type="predicted"/>
<dbReference type="InterPro" id="IPR036866">
    <property type="entry name" value="RibonucZ/Hydroxyglut_hydro"/>
</dbReference>
<dbReference type="InterPro" id="IPR001279">
    <property type="entry name" value="Metallo-B-lactamas"/>
</dbReference>
<comment type="caution">
    <text evidence="2">The sequence shown here is derived from an EMBL/GenBank/DDBJ whole genome shotgun (WGS) entry which is preliminary data.</text>
</comment>
<feature type="domain" description="Metallo-beta-lactamase" evidence="1">
    <location>
        <begin position="7"/>
        <end position="201"/>
    </location>
</feature>
<dbReference type="InterPro" id="IPR050114">
    <property type="entry name" value="UPF0173_UPF0282_UlaG_hydrolase"/>
</dbReference>
<dbReference type="Gene3D" id="3.60.15.10">
    <property type="entry name" value="Ribonuclease Z/Hydroxyacylglutathione hydrolase-like"/>
    <property type="match status" value="1"/>
</dbReference>
<gene>
    <name evidence="2" type="ORF">UN64_17360</name>
</gene>
<dbReference type="AlphaFoldDB" id="A0A1V3G4R6"/>
<dbReference type="PANTHER" id="PTHR43546:SF3">
    <property type="entry name" value="UPF0173 METAL-DEPENDENT HYDROLASE MJ1163"/>
    <property type="match status" value="1"/>
</dbReference>